<feature type="domain" description="Helix-hairpin-helix DNA-binding motif class 1" evidence="7">
    <location>
        <begin position="91"/>
        <end position="110"/>
    </location>
</feature>
<dbReference type="SUPFAM" id="SSF52042">
    <property type="entry name" value="Ribosomal protein L32e"/>
    <property type="match status" value="1"/>
</dbReference>
<dbReference type="GO" id="GO:0000166">
    <property type="term" value="F:nucleotide binding"/>
    <property type="evidence" value="ECO:0007669"/>
    <property type="project" value="InterPro"/>
</dbReference>
<evidence type="ECO:0000256" key="6">
    <source>
        <dbReference type="SAM" id="MobiDB-lite"/>
    </source>
</evidence>
<evidence type="ECO:0000256" key="1">
    <source>
        <dbReference type="ARBA" id="ARBA00008431"/>
    </source>
</evidence>
<evidence type="ECO:0000256" key="2">
    <source>
        <dbReference type="ARBA" id="ARBA00022980"/>
    </source>
</evidence>
<keyword evidence="3 5" id="KW-0687">Ribonucleoprotein</keyword>
<dbReference type="Pfam" id="PF01655">
    <property type="entry name" value="Ribosomal_L32e"/>
    <property type="match status" value="1"/>
</dbReference>
<dbReference type="InterPro" id="IPR010995">
    <property type="entry name" value="DNA_repair_Rad51/TF_NusA_a-hlx"/>
</dbReference>
<comment type="caution">
    <text evidence="8">The sequence shown here is derived from an EMBL/GenBank/DDBJ whole genome shotgun (WGS) entry which is preliminary data.</text>
</comment>
<dbReference type="InterPro" id="IPR036351">
    <property type="entry name" value="Ribosomal_eL32_sf"/>
</dbReference>
<dbReference type="InterPro" id="IPR023654">
    <property type="entry name" value="Ribosomal_eL32_arc"/>
</dbReference>
<accession>A0AA41G1A7</accession>
<dbReference type="SMART" id="SM01393">
    <property type="entry name" value="Ribosomal_L32e"/>
    <property type="match status" value="1"/>
</dbReference>
<dbReference type="EMBL" id="JAHQXE010000002">
    <property type="protein sequence ID" value="MBV0901636.1"/>
    <property type="molecule type" value="Genomic_DNA"/>
</dbReference>
<evidence type="ECO:0000313" key="9">
    <source>
        <dbReference type="Proteomes" id="UP001166304"/>
    </source>
</evidence>
<evidence type="ECO:0000256" key="4">
    <source>
        <dbReference type="ARBA" id="ARBA00035229"/>
    </source>
</evidence>
<proteinExistence type="inferred from homology"/>
<dbReference type="NCBIfam" id="NF009401">
    <property type="entry name" value="PRK12766.1"/>
    <property type="match status" value="1"/>
</dbReference>
<evidence type="ECO:0000313" key="8">
    <source>
        <dbReference type="EMBL" id="MBV0901636.1"/>
    </source>
</evidence>
<dbReference type="PANTHER" id="PTHR23413:SF1">
    <property type="entry name" value="RIBOSOMAL PROTEIN L32"/>
    <property type="match status" value="1"/>
</dbReference>
<reference evidence="8" key="1">
    <citation type="submission" date="2021-06" db="EMBL/GenBank/DDBJ databases">
        <title>New haloarchaea isolates fom saline soil.</title>
        <authorList>
            <person name="Duran-Viseras A."/>
            <person name="Sanchez-Porro C.S."/>
            <person name="Ventosa A."/>
        </authorList>
    </citation>
    <scope>NUCLEOTIDE SEQUENCE</scope>
    <source>
        <strain evidence="8">JCM 18369</strain>
    </source>
</reference>
<feature type="compositionally biased region" description="Basic and acidic residues" evidence="6">
    <location>
        <begin position="36"/>
        <end position="47"/>
    </location>
</feature>
<feature type="region of interest" description="Disordered" evidence="6">
    <location>
        <begin position="1"/>
        <end position="73"/>
    </location>
</feature>
<dbReference type="Proteomes" id="UP001166304">
    <property type="component" value="Unassembled WGS sequence"/>
</dbReference>
<name>A0AA41G1A7_9EURY</name>
<dbReference type="SMART" id="SM00278">
    <property type="entry name" value="HhH1"/>
    <property type="match status" value="2"/>
</dbReference>
<evidence type="ECO:0000259" key="7">
    <source>
        <dbReference type="SMART" id="SM00278"/>
    </source>
</evidence>
<dbReference type="GO" id="GO:0022625">
    <property type="term" value="C:cytosolic large ribosomal subunit"/>
    <property type="evidence" value="ECO:0007669"/>
    <property type="project" value="TreeGrafter"/>
</dbReference>
<evidence type="ECO:0000256" key="5">
    <source>
        <dbReference type="HAMAP-Rule" id="MF_00810"/>
    </source>
</evidence>
<gene>
    <name evidence="5" type="primary">rpl32e</name>
    <name evidence="8" type="ORF">KTS37_07520</name>
</gene>
<keyword evidence="9" id="KW-1185">Reference proteome</keyword>
<dbReference type="Pfam" id="PF14520">
    <property type="entry name" value="HHH_5"/>
    <property type="match status" value="1"/>
</dbReference>
<feature type="compositionally biased region" description="Basic residues" evidence="6">
    <location>
        <begin position="177"/>
        <end position="203"/>
    </location>
</feature>
<feature type="region of interest" description="Disordered" evidence="6">
    <location>
        <begin position="108"/>
        <end position="226"/>
    </location>
</feature>
<dbReference type="NCBIfam" id="NF006332">
    <property type="entry name" value="PRK08562.1"/>
    <property type="match status" value="1"/>
</dbReference>
<feature type="domain" description="Helix-hairpin-helix DNA-binding motif class 1" evidence="7">
    <location>
        <begin position="58"/>
        <end position="77"/>
    </location>
</feature>
<feature type="compositionally biased region" description="Acidic residues" evidence="6">
    <location>
        <begin position="116"/>
        <end position="140"/>
    </location>
</feature>
<evidence type="ECO:0000256" key="3">
    <source>
        <dbReference type="ARBA" id="ARBA00023274"/>
    </source>
</evidence>
<feature type="compositionally biased region" description="Basic and acidic residues" evidence="6">
    <location>
        <begin position="1"/>
        <end position="11"/>
    </location>
</feature>
<dbReference type="PANTHER" id="PTHR23413">
    <property type="entry name" value="60S RIBOSOMAL PROTEIN L32 AND DNA-DIRECTED RNA POLYMERASE II, SUBUNIT N"/>
    <property type="match status" value="1"/>
</dbReference>
<dbReference type="GO" id="GO:0003677">
    <property type="term" value="F:DNA binding"/>
    <property type="evidence" value="ECO:0007669"/>
    <property type="project" value="InterPro"/>
</dbReference>
<dbReference type="InterPro" id="IPR018263">
    <property type="entry name" value="Ribosomal_eL32_CS"/>
</dbReference>
<dbReference type="InterPro" id="IPR003583">
    <property type="entry name" value="Hlx-hairpin-Hlx_DNA-bd_motif"/>
</dbReference>
<dbReference type="InterPro" id="IPR001515">
    <property type="entry name" value="Ribosomal_eL32"/>
</dbReference>
<protein>
    <recommendedName>
        <fullName evidence="4 5">Large ribosomal subunit protein eL32</fullName>
    </recommendedName>
</protein>
<dbReference type="GO" id="GO:0003735">
    <property type="term" value="F:structural constituent of ribosome"/>
    <property type="evidence" value="ECO:0007669"/>
    <property type="project" value="InterPro"/>
</dbReference>
<dbReference type="GO" id="GO:0006281">
    <property type="term" value="P:DNA repair"/>
    <property type="evidence" value="ECO:0007669"/>
    <property type="project" value="InterPro"/>
</dbReference>
<sequence length="285" mass="31043">MADNPDRKSSDADANEEALTQGDGPQEDVESEQPLDGERAEDPDKVAEQAQEDDDEYADLTDISGVGDAKADSLREAGFETVDDVRAADQSALAEVSGIGNALAARIKADVGGLEVESETEAEVEEEGDEATEADEDVETELQARGLSEKTPDLDDEEARLLAQRRRVGKPQFNRQDHHKKKRVSTSWRRPRGQLSKQRRGIKGKGDTVEAGFRSPTAVRGKHPSGFEEVRVHNVADLDGVDGDTEAVRIASKVGARKRERIEEAAEDAGIRVLNPTYVEVEVSE</sequence>
<organism evidence="8 9">
    <name type="scientific">Haloarcula salina</name>
    <dbReference type="NCBI Taxonomy" id="1429914"/>
    <lineage>
        <taxon>Archaea</taxon>
        <taxon>Methanobacteriati</taxon>
        <taxon>Methanobacteriota</taxon>
        <taxon>Stenosarchaea group</taxon>
        <taxon>Halobacteria</taxon>
        <taxon>Halobacteriales</taxon>
        <taxon>Haloarculaceae</taxon>
        <taxon>Haloarcula</taxon>
    </lineage>
</organism>
<dbReference type="Gene3D" id="1.10.150.20">
    <property type="entry name" value="5' to 3' exonuclease, C-terminal subdomain"/>
    <property type="match status" value="1"/>
</dbReference>
<feature type="compositionally biased region" description="Acidic residues" evidence="6">
    <location>
        <begin position="50"/>
        <end position="59"/>
    </location>
</feature>
<dbReference type="CDD" id="cd00513">
    <property type="entry name" value="Ribosomal_L32_L32e"/>
    <property type="match status" value="1"/>
</dbReference>
<dbReference type="GO" id="GO:0006412">
    <property type="term" value="P:translation"/>
    <property type="evidence" value="ECO:0007669"/>
    <property type="project" value="UniProtKB-UniRule"/>
</dbReference>
<feature type="compositionally biased region" description="Acidic residues" evidence="6">
    <location>
        <begin position="25"/>
        <end position="35"/>
    </location>
</feature>
<dbReference type="SUPFAM" id="SSF47794">
    <property type="entry name" value="Rad51 N-terminal domain-like"/>
    <property type="match status" value="1"/>
</dbReference>
<comment type="similarity">
    <text evidence="1 5">Belongs to the eukaryotic ribosomal protein eL32 family.</text>
</comment>
<dbReference type="PROSITE" id="PS00580">
    <property type="entry name" value="RIBOSOMAL_L32E"/>
    <property type="match status" value="1"/>
</dbReference>
<dbReference type="AlphaFoldDB" id="A0AA41G1A7"/>
<dbReference type="HAMAP" id="MF_00810">
    <property type="entry name" value="Ribosomal_eL32"/>
    <property type="match status" value="1"/>
</dbReference>
<dbReference type="RefSeq" id="WP_206673696.1">
    <property type="nucleotide sequence ID" value="NZ_JAHQXE010000002.1"/>
</dbReference>
<keyword evidence="2 5" id="KW-0689">Ribosomal protein</keyword>